<protein>
    <submittedName>
        <fullName evidence="2">Antitoxin</fullName>
    </submittedName>
</protein>
<reference evidence="2" key="1">
    <citation type="submission" date="2021-07" db="EMBL/GenBank/DDBJ databases">
        <title>Candidatus Kaistella beijingensis sp. nov. isolated from a municipal wastewater treatment plant is involved in sludge foaming.</title>
        <authorList>
            <person name="Song Y."/>
            <person name="Liu S.-J."/>
        </authorList>
    </citation>
    <scope>NUCLEOTIDE SEQUENCE</scope>
    <source>
        <strain evidence="2">DSM 43998</strain>
    </source>
</reference>
<evidence type="ECO:0000256" key="1">
    <source>
        <dbReference type="SAM" id="MobiDB-lite"/>
    </source>
</evidence>
<name>A0ABX8S7F7_9ACTN</name>
<feature type="compositionally biased region" description="Basic and acidic residues" evidence="1">
    <location>
        <begin position="47"/>
        <end position="57"/>
    </location>
</feature>
<accession>A0ABX8S7F7</accession>
<dbReference type="RefSeq" id="WP_083530101.1">
    <property type="nucleotide sequence ID" value="NZ_CBCRUZ010000011.1"/>
</dbReference>
<dbReference type="Proteomes" id="UP000887023">
    <property type="component" value="Chromosome"/>
</dbReference>
<sequence>MSGLGDLVGKARNLAEQHKDQVDQAIDKAGNLVDQKTGGKYSGQIDKAQDAAKRAVDRPAAPAESAAPAEPAGSAESAAKSEPAASAEPAPPAS</sequence>
<dbReference type="EMBL" id="CP079105">
    <property type="protein sequence ID" value="QXQ13122.1"/>
    <property type="molecule type" value="Genomic_DNA"/>
</dbReference>
<dbReference type="Pfam" id="PF14013">
    <property type="entry name" value="MT0933_antitox"/>
    <property type="match status" value="1"/>
</dbReference>
<dbReference type="InterPro" id="IPR028037">
    <property type="entry name" value="Antitoxin_Rv0909/MT0933"/>
</dbReference>
<gene>
    <name evidence="2" type="ORF">KV203_14660</name>
</gene>
<feature type="compositionally biased region" description="Basic and acidic residues" evidence="1">
    <location>
        <begin position="15"/>
        <end position="26"/>
    </location>
</feature>
<organism evidence="2 3">
    <name type="scientific">Skermania pinensis</name>
    <dbReference type="NCBI Taxonomy" id="39122"/>
    <lineage>
        <taxon>Bacteria</taxon>
        <taxon>Bacillati</taxon>
        <taxon>Actinomycetota</taxon>
        <taxon>Actinomycetes</taxon>
        <taxon>Mycobacteriales</taxon>
        <taxon>Gordoniaceae</taxon>
        <taxon>Skermania</taxon>
    </lineage>
</organism>
<evidence type="ECO:0000313" key="2">
    <source>
        <dbReference type="EMBL" id="QXQ13122.1"/>
    </source>
</evidence>
<feature type="region of interest" description="Disordered" evidence="1">
    <location>
        <begin position="15"/>
        <end position="94"/>
    </location>
</feature>
<keyword evidence="3" id="KW-1185">Reference proteome</keyword>
<evidence type="ECO:0000313" key="3">
    <source>
        <dbReference type="Proteomes" id="UP000887023"/>
    </source>
</evidence>
<proteinExistence type="predicted"/>
<feature type="compositionally biased region" description="Low complexity" evidence="1">
    <location>
        <begin position="59"/>
        <end position="88"/>
    </location>
</feature>